<proteinExistence type="predicted"/>
<reference evidence="1 2" key="1">
    <citation type="journal article" date="2015" name="Appl. Environ. Microbiol.">
        <title>The Enterobacterium Trabulsiella odontotermitis Presents Novel Adaptations Related to Its Association with Fungus-Growing Termites.</title>
        <authorList>
            <person name="Sapountzis P."/>
            <person name="Gruntjes T."/>
            <person name="Otani S."/>
            <person name="Estevez J."/>
            <person name="da Costa R.R."/>
            <person name="Plunkett G.3rd."/>
            <person name="Perna N.T."/>
            <person name="Poulsen M."/>
        </authorList>
    </citation>
    <scope>NUCLEOTIDE SEQUENCE [LARGE SCALE GENOMIC DNA]</scope>
    <source>
        <strain evidence="1 2">12</strain>
    </source>
</reference>
<name>A0A0L0GXU6_9ENTR</name>
<gene>
    <name evidence="1" type="ORF">GM31_16925</name>
</gene>
<evidence type="ECO:0008006" key="3">
    <source>
        <dbReference type="Google" id="ProtNLM"/>
    </source>
</evidence>
<dbReference type="Pfam" id="PF11041">
    <property type="entry name" value="Phage_Wedge1"/>
    <property type="match status" value="1"/>
</dbReference>
<dbReference type="InterPro" id="IPR021283">
    <property type="entry name" value="Phage_Wedge1"/>
</dbReference>
<organism evidence="1 2">
    <name type="scientific">Trabulsiella odontotermitis</name>
    <dbReference type="NCBI Taxonomy" id="379893"/>
    <lineage>
        <taxon>Bacteria</taxon>
        <taxon>Pseudomonadati</taxon>
        <taxon>Pseudomonadota</taxon>
        <taxon>Gammaproteobacteria</taxon>
        <taxon>Enterobacterales</taxon>
        <taxon>Enterobacteriaceae</taxon>
        <taxon>Trabulsiella</taxon>
    </lineage>
</organism>
<comment type="caution">
    <text evidence="1">The sequence shown here is derived from an EMBL/GenBank/DDBJ whole genome shotgun (WGS) entry which is preliminary data.</text>
</comment>
<protein>
    <recommendedName>
        <fullName evidence="3">DUF2612 domain-containing protein</fullName>
    </recommendedName>
</protein>
<evidence type="ECO:0000313" key="1">
    <source>
        <dbReference type="EMBL" id="KNC94040.1"/>
    </source>
</evidence>
<dbReference type="Proteomes" id="UP000037393">
    <property type="component" value="Unassembled WGS sequence"/>
</dbReference>
<dbReference type="OrthoDB" id="8158189at2"/>
<evidence type="ECO:0000313" key="2">
    <source>
        <dbReference type="Proteomes" id="UP000037393"/>
    </source>
</evidence>
<sequence>MTYEKTVQVQYAASPGINGIIESFEAAEGLDEFTEEFFTRVWNIDTCETFGLDIWGKIVGISRTMRVDYEPDYFGFREARNPTTPNYSMPFNQAPFYRGEPLSGVVRLENEPYRRLIKAKAFTNITDATIPEINRFLTMLFDGLGKVYCTSGRDMTMSIVFEFVPSLSDVAIIQNPDVMPVPSGVSVSIIIDVQEQ</sequence>
<keyword evidence="2" id="KW-1185">Reference proteome</keyword>
<accession>A0A0L0GXU6</accession>
<dbReference type="PATRIC" id="fig|379893.4.peg.3436"/>
<dbReference type="RefSeq" id="WP_049856733.1">
    <property type="nucleotide sequence ID" value="NZ_JNGI01000035.1"/>
</dbReference>
<dbReference type="AlphaFoldDB" id="A0A0L0GXU6"/>
<dbReference type="EMBL" id="JNGI01000035">
    <property type="protein sequence ID" value="KNC94040.1"/>
    <property type="molecule type" value="Genomic_DNA"/>
</dbReference>